<gene>
    <name evidence="1" type="ORF">M440DRAFT_1398766</name>
</gene>
<name>A0A2T4CD79_TRILO</name>
<evidence type="ECO:0000313" key="2">
    <source>
        <dbReference type="Proteomes" id="UP000240760"/>
    </source>
</evidence>
<accession>A0A2T4CD79</accession>
<protein>
    <submittedName>
        <fullName evidence="1">Uncharacterized protein</fullName>
    </submittedName>
</protein>
<reference evidence="1 2" key="1">
    <citation type="submission" date="2016-07" db="EMBL/GenBank/DDBJ databases">
        <title>Multiple horizontal gene transfer events from other fungi enriched the ability of initially mycotrophic Trichoderma (Ascomycota) to feed on dead plant biomass.</title>
        <authorList>
            <consortium name="DOE Joint Genome Institute"/>
            <person name="Aerts A."/>
            <person name="Atanasova L."/>
            <person name="Chenthamara K."/>
            <person name="Zhang J."/>
            <person name="Grujic M."/>
            <person name="Henrissat B."/>
            <person name="Kuo A."/>
            <person name="Salamov A."/>
            <person name="Lipzen A."/>
            <person name="Labutti K."/>
            <person name="Barry K."/>
            <person name="Miao Y."/>
            <person name="Rahimi M.J."/>
            <person name="Shen Q."/>
            <person name="Grigoriev I.V."/>
            <person name="Kubicek C.P."/>
            <person name="Druzhinina I.S."/>
        </authorList>
    </citation>
    <scope>NUCLEOTIDE SEQUENCE [LARGE SCALE GENOMIC DNA]</scope>
    <source>
        <strain evidence="1 2">ATCC 18648</strain>
    </source>
</reference>
<dbReference type="EMBL" id="KZ679128">
    <property type="protein sequence ID" value="PTB79482.1"/>
    <property type="molecule type" value="Genomic_DNA"/>
</dbReference>
<organism evidence="1 2">
    <name type="scientific">Trichoderma longibrachiatum ATCC 18648</name>
    <dbReference type="NCBI Taxonomy" id="983965"/>
    <lineage>
        <taxon>Eukaryota</taxon>
        <taxon>Fungi</taxon>
        <taxon>Dikarya</taxon>
        <taxon>Ascomycota</taxon>
        <taxon>Pezizomycotina</taxon>
        <taxon>Sordariomycetes</taxon>
        <taxon>Hypocreomycetidae</taxon>
        <taxon>Hypocreales</taxon>
        <taxon>Hypocreaceae</taxon>
        <taxon>Trichoderma</taxon>
    </lineage>
</organism>
<keyword evidence="2" id="KW-1185">Reference proteome</keyword>
<dbReference type="Proteomes" id="UP000240760">
    <property type="component" value="Unassembled WGS sequence"/>
</dbReference>
<dbReference type="AlphaFoldDB" id="A0A2T4CD79"/>
<evidence type="ECO:0000313" key="1">
    <source>
        <dbReference type="EMBL" id="PTB79482.1"/>
    </source>
</evidence>
<proteinExistence type="predicted"/>
<sequence>MDGGVLESPLQRDVVSDGCRDWGGAHGGGQILVGRAVTAYIAFYPFCGFIKGDKAWQMEIAESIVPCSRNGGTERSWQHHCTRYWTMQRQLSKRDNRGCRSH</sequence>